<name>A0A238JYV5_9RHOB</name>
<gene>
    <name evidence="1" type="ORF">RUA8715_01195</name>
</gene>
<proteinExistence type="predicted"/>
<dbReference type="EMBL" id="FXYG01000001">
    <property type="protein sequence ID" value="SMX35835.1"/>
    <property type="molecule type" value="Genomic_DNA"/>
</dbReference>
<keyword evidence="2" id="KW-1185">Reference proteome</keyword>
<dbReference type="AlphaFoldDB" id="A0A238JYV5"/>
<evidence type="ECO:0008006" key="3">
    <source>
        <dbReference type="Google" id="ProtNLM"/>
    </source>
</evidence>
<evidence type="ECO:0000313" key="2">
    <source>
        <dbReference type="Proteomes" id="UP000202485"/>
    </source>
</evidence>
<dbReference type="RefSeq" id="WP_093962652.1">
    <property type="nucleotide sequence ID" value="NZ_FXYG01000001.1"/>
</dbReference>
<dbReference type="OrthoDB" id="8283038at2"/>
<accession>A0A238JYV5</accession>
<reference evidence="2" key="1">
    <citation type="submission" date="2017-05" db="EMBL/GenBank/DDBJ databases">
        <authorList>
            <person name="Rodrigo-Torres L."/>
            <person name="Arahal R. D."/>
            <person name="Lucena T."/>
        </authorList>
    </citation>
    <scope>NUCLEOTIDE SEQUENCE [LARGE SCALE GENOMIC DNA]</scope>
    <source>
        <strain evidence="2">CECT 8715</strain>
    </source>
</reference>
<organism evidence="1 2">
    <name type="scientific">Ruegeria arenilitoris</name>
    <dbReference type="NCBI Taxonomy" id="1173585"/>
    <lineage>
        <taxon>Bacteria</taxon>
        <taxon>Pseudomonadati</taxon>
        <taxon>Pseudomonadota</taxon>
        <taxon>Alphaproteobacteria</taxon>
        <taxon>Rhodobacterales</taxon>
        <taxon>Roseobacteraceae</taxon>
        <taxon>Ruegeria</taxon>
    </lineage>
</organism>
<protein>
    <recommendedName>
        <fullName evidence="3">Type I secretion protein</fullName>
    </recommendedName>
</protein>
<evidence type="ECO:0000313" key="1">
    <source>
        <dbReference type="EMBL" id="SMX35835.1"/>
    </source>
</evidence>
<sequence length="651" mass="69020">MSLDSITETIAHFIGTFQLTMEQAILRQQYEEFTALRRLAEVEGLEDPIRIVVKADLDLKPKDYDPLPYRFPEPPADPQLPLPPAGPMLESSIQIGDPLAPGGFVPQSELPISVGPQFLMLQPQVVSDLIGSAVTYTFQTLVLRDNDTVGAGDFRDAAMLTAQAEAALDVAHSLHAMAVPSLAIPDYMTPEYLDTLVEQITTPINGSVQGVTVHQFQGEDAEGIIVNGQHVSEAPVWSDLLPAYHQPEEAEENLVSQSYPAEWNQSEGPESHEGHSVVTGGNLAINEVALNVGWVDAPFIAVGGQAISLTMISQVALVSDVDVGNTGSGAGTNVVQSAQIETEANPAPWLAGTSAVAGGAGQPSFLTVDWIHGDLVVANFLKQVINATDIDHIQTEISASSTMYAMGGNQMVNVADIVQLGSYYDLIMIGGDMISVDMLFQTLVLMDDDVVSGGLAGPAGGANENLLMNQASVMTNGLDLQEALEENMAEAMALNEMNMAALEDALLNDPMFAGMEQMRVLKIDGNLLQVNILEQVTMLADQDDIFLSGPHGAVTEVVAGSNAMLNAANINKLGVDSVVMAGQGAYSELLLHQASLIDLPENEISPEFANEAIAILMEEAMIAGQAVSGPTSPVLTPEDLDANVGMQSILT</sequence>
<dbReference type="Proteomes" id="UP000202485">
    <property type="component" value="Unassembled WGS sequence"/>
</dbReference>